<accession>A0ABW4N6T5</accession>
<reference evidence="3" key="1">
    <citation type="journal article" date="2019" name="Int. J. Syst. Evol. Microbiol.">
        <title>The Global Catalogue of Microorganisms (GCM) 10K type strain sequencing project: providing services to taxonomists for standard genome sequencing and annotation.</title>
        <authorList>
            <consortium name="The Broad Institute Genomics Platform"/>
            <consortium name="The Broad Institute Genome Sequencing Center for Infectious Disease"/>
            <person name="Wu L."/>
            <person name="Ma J."/>
        </authorList>
    </citation>
    <scope>NUCLEOTIDE SEQUENCE [LARGE SCALE GENOMIC DNA]</scope>
    <source>
        <strain evidence="3">DFY28</strain>
    </source>
</reference>
<dbReference type="EMBL" id="JBHUEY010000001">
    <property type="protein sequence ID" value="MFD1784355.1"/>
    <property type="molecule type" value="Genomic_DNA"/>
</dbReference>
<feature type="chain" id="PRO_5045497745" evidence="1">
    <location>
        <begin position="22"/>
        <end position="206"/>
    </location>
</feature>
<dbReference type="Proteomes" id="UP001597237">
    <property type="component" value="Unassembled WGS sequence"/>
</dbReference>
<evidence type="ECO:0000313" key="2">
    <source>
        <dbReference type="EMBL" id="MFD1784355.1"/>
    </source>
</evidence>
<dbReference type="RefSeq" id="WP_377283696.1">
    <property type="nucleotide sequence ID" value="NZ_JBHRSI010000009.1"/>
</dbReference>
<keyword evidence="3" id="KW-1185">Reference proteome</keyword>
<keyword evidence="1" id="KW-0732">Signal</keyword>
<name>A0ABW4N6T5_9CAUL</name>
<comment type="caution">
    <text evidence="2">The sequence shown here is derived from an EMBL/GenBank/DDBJ whole genome shotgun (WGS) entry which is preliminary data.</text>
</comment>
<organism evidence="2 3">
    <name type="scientific">Phenylobacterium terrae</name>
    <dbReference type="NCBI Taxonomy" id="2665495"/>
    <lineage>
        <taxon>Bacteria</taxon>
        <taxon>Pseudomonadati</taxon>
        <taxon>Pseudomonadota</taxon>
        <taxon>Alphaproteobacteria</taxon>
        <taxon>Caulobacterales</taxon>
        <taxon>Caulobacteraceae</taxon>
        <taxon>Phenylobacterium</taxon>
    </lineage>
</organism>
<proteinExistence type="predicted"/>
<gene>
    <name evidence="2" type="ORF">ACFSC0_13190</name>
</gene>
<evidence type="ECO:0000313" key="3">
    <source>
        <dbReference type="Proteomes" id="UP001597237"/>
    </source>
</evidence>
<feature type="signal peptide" evidence="1">
    <location>
        <begin position="1"/>
        <end position="21"/>
    </location>
</feature>
<evidence type="ECO:0000256" key="1">
    <source>
        <dbReference type="SAM" id="SignalP"/>
    </source>
</evidence>
<sequence length="206" mass="22709">MRKLASAIALTAAFWARSASADPVPAREELPGILACTFEQGYLALGSALFTEDWPKYLVESKREDRPLGYYGYELAEPVDFHGRQVREIGLVQDWIVAPLPRAEAQALAAELELERAPMRVAEQHFLFMGDDGAGPMFSVFELGSGLAALLPDEAPPDPVMYAGCNYRATTRDDFLAQAAQADGQVQQMRQEILEMLTKPDATEKD</sequence>
<protein>
    <submittedName>
        <fullName evidence="2">Uncharacterized protein</fullName>
    </submittedName>
</protein>